<evidence type="ECO:0000256" key="3">
    <source>
        <dbReference type="ARBA" id="ARBA00012944"/>
    </source>
</evidence>
<feature type="transmembrane region" description="Helical" evidence="16">
    <location>
        <begin position="59"/>
        <end position="79"/>
    </location>
</feature>
<keyword evidence="11 16" id="KW-0520">NAD</keyword>
<feature type="domain" description="NADH:quinone oxidoreductase/Mrp antiporter transmembrane" evidence="18">
    <location>
        <begin position="109"/>
        <end position="398"/>
    </location>
</feature>
<keyword evidence="14 16" id="KW-0472">Membrane</keyword>
<geneLocation type="mitochondrion" evidence="19"/>
<keyword evidence="10 16" id="KW-1133">Transmembrane helix</keyword>
<feature type="transmembrane region" description="Helical" evidence="16">
    <location>
        <begin position="254"/>
        <end position="273"/>
    </location>
</feature>
<dbReference type="EC" id="7.1.1.2" evidence="3 16"/>
<dbReference type="InterPro" id="IPR003918">
    <property type="entry name" value="NADH_UbQ_OxRdtase"/>
</dbReference>
<protein>
    <recommendedName>
        <fullName evidence="4 16">NADH-ubiquinone oxidoreductase chain 4</fullName>
        <ecNumber evidence="3 16">7.1.1.2</ecNumber>
    </recommendedName>
</protein>
<dbReference type="AlphaFoldDB" id="A0A1B0QWC3"/>
<comment type="function">
    <text evidence="16">Core subunit of the mitochondrial membrane respiratory chain NADH dehydrogenase (Complex I) which catalyzes electron transfer from NADH through the respiratory chain, using ubiquinone as an electron acceptor. Essential for the catalytic activity and assembly of complex I.</text>
</comment>
<comment type="catalytic activity">
    <reaction evidence="15 16">
        <text>a ubiquinone + NADH + 5 H(+)(in) = a ubiquinol + NAD(+) + 4 H(+)(out)</text>
        <dbReference type="Rhea" id="RHEA:29091"/>
        <dbReference type="Rhea" id="RHEA-COMP:9565"/>
        <dbReference type="Rhea" id="RHEA-COMP:9566"/>
        <dbReference type="ChEBI" id="CHEBI:15378"/>
        <dbReference type="ChEBI" id="CHEBI:16389"/>
        <dbReference type="ChEBI" id="CHEBI:17976"/>
        <dbReference type="ChEBI" id="CHEBI:57540"/>
        <dbReference type="ChEBI" id="CHEBI:57945"/>
        <dbReference type="EC" id="7.1.1.2"/>
    </reaction>
</comment>
<comment type="subcellular location">
    <subcellularLocation>
        <location evidence="1 16">Mitochondrion membrane</location>
        <topology evidence="1 16">Multi-pass membrane protein</topology>
    </subcellularLocation>
</comment>
<dbReference type="PANTHER" id="PTHR43507">
    <property type="entry name" value="NADH-UBIQUINONE OXIDOREDUCTASE CHAIN 4"/>
    <property type="match status" value="1"/>
</dbReference>
<evidence type="ECO:0000256" key="10">
    <source>
        <dbReference type="ARBA" id="ARBA00022989"/>
    </source>
</evidence>
<keyword evidence="7 16" id="KW-0812">Transmembrane</keyword>
<reference evidence="19" key="1">
    <citation type="journal article" date="2016" name="Mar. Freshw. Res.">
        <title>Comparative mitogenomic analyses reveal cryptic diversity of the bryozoan Bugula neritina Linnaeus, 1758, in the Yellow Sea.</title>
        <authorList>
            <person name="Shen X."/>
            <person name="Tian M."/>
            <person name="Chu K.H."/>
            <person name="Wang J.F."/>
            <person name="Chen S."/>
            <person name="Liu H.L."/>
            <person name="Zhao X.H."/>
            <person name="Zhao F.Q."/>
        </authorList>
    </citation>
    <scope>NUCLEOTIDE SEQUENCE</scope>
</reference>
<feature type="transmembrane region" description="Helical" evidence="16">
    <location>
        <begin position="383"/>
        <end position="407"/>
    </location>
</feature>
<feature type="transmembrane region" description="Helical" evidence="16">
    <location>
        <begin position="304"/>
        <end position="329"/>
    </location>
</feature>
<keyword evidence="5 16" id="KW-0813">Transport</keyword>
<evidence type="ECO:0000256" key="11">
    <source>
        <dbReference type="ARBA" id="ARBA00023027"/>
    </source>
</evidence>
<evidence type="ECO:0000256" key="17">
    <source>
        <dbReference type="SAM" id="SignalP"/>
    </source>
</evidence>
<evidence type="ECO:0000256" key="15">
    <source>
        <dbReference type="ARBA" id="ARBA00049551"/>
    </source>
</evidence>
<evidence type="ECO:0000256" key="8">
    <source>
        <dbReference type="ARBA" id="ARBA00022967"/>
    </source>
</evidence>
<dbReference type="GO" id="GO:0003954">
    <property type="term" value="F:NADH dehydrogenase activity"/>
    <property type="evidence" value="ECO:0007669"/>
    <property type="project" value="TreeGrafter"/>
</dbReference>
<dbReference type="GO" id="GO:0042773">
    <property type="term" value="P:ATP synthesis coupled electron transport"/>
    <property type="evidence" value="ECO:0007669"/>
    <property type="project" value="InterPro"/>
</dbReference>
<feature type="transmembrane region" description="Helical" evidence="16">
    <location>
        <begin position="428"/>
        <end position="448"/>
    </location>
</feature>
<dbReference type="GO" id="GO:0008137">
    <property type="term" value="F:NADH dehydrogenase (ubiquinone) activity"/>
    <property type="evidence" value="ECO:0007669"/>
    <property type="project" value="UniProtKB-UniRule"/>
</dbReference>
<keyword evidence="13 16" id="KW-0496">Mitochondrion</keyword>
<evidence type="ECO:0000256" key="7">
    <source>
        <dbReference type="ARBA" id="ARBA00022692"/>
    </source>
</evidence>
<evidence type="ECO:0000256" key="6">
    <source>
        <dbReference type="ARBA" id="ARBA00022660"/>
    </source>
</evidence>
<evidence type="ECO:0000256" key="16">
    <source>
        <dbReference type="RuleBase" id="RU003297"/>
    </source>
</evidence>
<feature type="transmembrane region" description="Helical" evidence="16">
    <location>
        <begin position="91"/>
        <end position="107"/>
    </location>
</feature>
<feature type="transmembrane region" description="Helical" evidence="16">
    <location>
        <begin position="142"/>
        <end position="160"/>
    </location>
</feature>
<evidence type="ECO:0000256" key="4">
    <source>
        <dbReference type="ARBA" id="ARBA00021006"/>
    </source>
</evidence>
<feature type="transmembrane region" description="Helical" evidence="16">
    <location>
        <begin position="180"/>
        <end position="200"/>
    </location>
</feature>
<gene>
    <name evidence="19" type="primary">ND4</name>
</gene>
<dbReference type="GO" id="GO:0015990">
    <property type="term" value="P:electron transport coupled proton transport"/>
    <property type="evidence" value="ECO:0007669"/>
    <property type="project" value="TreeGrafter"/>
</dbReference>
<dbReference type="InterPro" id="IPR001750">
    <property type="entry name" value="ND/Mrp_TM"/>
</dbReference>
<evidence type="ECO:0000256" key="12">
    <source>
        <dbReference type="ARBA" id="ARBA00023075"/>
    </source>
</evidence>
<evidence type="ECO:0000256" key="1">
    <source>
        <dbReference type="ARBA" id="ARBA00004225"/>
    </source>
</evidence>
<dbReference type="EMBL" id="KM983335">
    <property type="protein sequence ID" value="AJP00032.1"/>
    <property type="molecule type" value="Genomic_DNA"/>
</dbReference>
<sequence>MLTVFVLLSLSFMTQLMSKNKMTPIFWLFTLSLITSTTKLWKTSSNYSWTSSMCNCSNFSIAMTLISIWITMMTVLVSTKYNYMNKNFNNFIYLLTSLLIITITFFITDNLLMMYTTFEASLLPTLILIIKWGYQPERLKSSFYFMMYTICASLPLLIMITKINKNLFSMTMSANSPLHLMQSMSMQTLQTSALMMAFLVKTPMWTVHLWLPKAHVEAPVSGSMILAGILLKLGGWGLIQITKMSFKIVSNMKNLFYSMNLWGTMMVGIVCLSSVDLKMLIAYSSVIHMNMMILGILSNSNLGVLGSMIMMLAHGISSPGMFAMANISYEMTNTRNLMMQKGVMMTQPKMLFFWFLLAAANMAAPPSLNLVSEILIYTSMMKVSFAFFTIAIMTTFISGAYNLYLFSSQKGSPSKLMLPNKKINSNQMNFLSTLSLPVFIMTIFLYQLNI</sequence>
<evidence type="ECO:0000256" key="5">
    <source>
        <dbReference type="ARBA" id="ARBA00022448"/>
    </source>
</evidence>
<keyword evidence="9 16" id="KW-0249">Electron transport</keyword>
<evidence type="ECO:0000259" key="18">
    <source>
        <dbReference type="Pfam" id="PF00361"/>
    </source>
</evidence>
<feature type="signal peptide" evidence="17">
    <location>
        <begin position="1"/>
        <end position="18"/>
    </location>
</feature>
<dbReference type="GO" id="GO:0031966">
    <property type="term" value="C:mitochondrial membrane"/>
    <property type="evidence" value="ECO:0007669"/>
    <property type="project" value="UniProtKB-SubCell"/>
</dbReference>
<evidence type="ECO:0000256" key="14">
    <source>
        <dbReference type="ARBA" id="ARBA00023136"/>
    </source>
</evidence>
<name>A0A1B0QWC3_BUGNE</name>
<keyword evidence="17" id="KW-0732">Signal</keyword>
<accession>A0A1B0QWC3</accession>
<comment type="similarity">
    <text evidence="2 16">Belongs to the complex I subunit 4 family.</text>
</comment>
<keyword evidence="12 16" id="KW-0830">Ubiquinone</keyword>
<proteinExistence type="inferred from homology"/>
<feature type="transmembrane region" description="Helical" evidence="16">
    <location>
        <begin position="280"/>
        <end position="298"/>
    </location>
</feature>
<feature type="transmembrane region" description="Helical" evidence="16">
    <location>
        <begin position="350"/>
        <end position="371"/>
    </location>
</feature>
<evidence type="ECO:0000256" key="2">
    <source>
        <dbReference type="ARBA" id="ARBA00009025"/>
    </source>
</evidence>
<evidence type="ECO:0000256" key="9">
    <source>
        <dbReference type="ARBA" id="ARBA00022982"/>
    </source>
</evidence>
<dbReference type="PANTHER" id="PTHR43507:SF20">
    <property type="entry name" value="NADH-UBIQUINONE OXIDOREDUCTASE CHAIN 4"/>
    <property type="match status" value="1"/>
</dbReference>
<feature type="transmembrane region" description="Helical" evidence="16">
    <location>
        <begin position="113"/>
        <end position="130"/>
    </location>
</feature>
<evidence type="ECO:0000313" key="19">
    <source>
        <dbReference type="EMBL" id="AJP00032.1"/>
    </source>
</evidence>
<dbReference type="PRINTS" id="PR01437">
    <property type="entry name" value="NUOXDRDTASE4"/>
</dbReference>
<feature type="chain" id="PRO_5008517115" description="NADH-ubiquinone oxidoreductase chain 4" evidence="17">
    <location>
        <begin position="19"/>
        <end position="450"/>
    </location>
</feature>
<keyword evidence="6 16" id="KW-0679">Respiratory chain</keyword>
<organism evidence="19">
    <name type="scientific">Bugula neritina</name>
    <name type="common">Brown bryozoan</name>
    <name type="synonym">Sertularia neritina</name>
    <dbReference type="NCBI Taxonomy" id="10212"/>
    <lineage>
        <taxon>Eukaryota</taxon>
        <taxon>Metazoa</taxon>
        <taxon>Spiralia</taxon>
        <taxon>Lophotrochozoa</taxon>
        <taxon>Bryozoa</taxon>
        <taxon>Gymnolaemata</taxon>
        <taxon>Cheilostomatida</taxon>
        <taxon>Flustrina</taxon>
        <taxon>Buguloidea</taxon>
        <taxon>Bugulidae</taxon>
        <taxon>Bugula</taxon>
    </lineage>
</organism>
<feature type="transmembrane region" description="Helical" evidence="16">
    <location>
        <begin position="220"/>
        <end position="242"/>
    </location>
</feature>
<keyword evidence="8" id="KW-1278">Translocase</keyword>
<dbReference type="GO" id="GO:0048039">
    <property type="term" value="F:ubiquinone binding"/>
    <property type="evidence" value="ECO:0007669"/>
    <property type="project" value="TreeGrafter"/>
</dbReference>
<dbReference type="Pfam" id="PF00361">
    <property type="entry name" value="Proton_antipo_M"/>
    <property type="match status" value="1"/>
</dbReference>
<evidence type="ECO:0000256" key="13">
    <source>
        <dbReference type="ARBA" id="ARBA00023128"/>
    </source>
</evidence>